<dbReference type="InterPro" id="IPR011054">
    <property type="entry name" value="Rudment_hybrid_motif"/>
</dbReference>
<accession>A0A1Y2T2V6</accession>
<reference evidence="11 12" key="1">
    <citation type="submission" date="2017-04" db="EMBL/GenBank/DDBJ databases">
        <title>Draft genome sequences of Alloscardovia macacae UMA81211 and UMA81212 isolated from the feces of a rhesus macaque (Macaca mulatta).</title>
        <authorList>
            <person name="Albert K."/>
            <person name="Sela D.A."/>
        </authorList>
    </citation>
    <scope>NUCLEOTIDE SEQUENCE [LARGE SCALE GENOMIC DNA]</scope>
    <source>
        <strain evidence="11 12">UMA81212</strain>
    </source>
</reference>
<name>A0A1Y2T2V6_9BIFI</name>
<evidence type="ECO:0000256" key="4">
    <source>
        <dbReference type="ARBA" id="ARBA00022840"/>
    </source>
</evidence>
<comment type="caution">
    <text evidence="11">The sequence shown here is derived from an EMBL/GenBank/DDBJ whole genome shotgun (WGS) entry which is preliminary data.</text>
</comment>
<dbReference type="STRING" id="1160091.B9T39_02325"/>
<dbReference type="Pfam" id="PF00289">
    <property type="entry name" value="Biotin_carb_N"/>
    <property type="match status" value="1"/>
</dbReference>
<dbReference type="CDD" id="cd06850">
    <property type="entry name" value="biotinyl_domain"/>
    <property type="match status" value="1"/>
</dbReference>
<sequence>MKKLLIANRGEIALRVIRTAQEMGIQTVAIYSDQDRLAPYVERASEAYHMPGDTYNETYLSVERILEIAERAHADAIHPGYGFLSENPDFARRVIDAGLTWVGPRPEALHELGDKITARRFAERAQVTPVPGISEPVSDVHTLLHFCSTHGYPAMLKRADGGGGRGITVVRTEDDVRAFFMSHDALQGGDLDKYFIEKFVSEARHVETQCGRDAAGHFTVYSTRDCSVQRRNQKLIEEAPAPFLSDSVEETLYLFSQRLFEAADYVGLGTCEFMVTAQQNVYFLEVNPRLQVEHTVSEEVCGIDLVREQLVIADGGGVSVQGRAATRGHSFELRITSEDPAKNLTPGSGVIESLHFPEGPGIRVDFGVSAGDTISPKYDSMMGKLIVTAATRDLALARVHRAISEFSLEGVPTPVGLYDEIFAHDDFTARGRSGQFNVTTKWLETTFLNTHAQAARAGQPASAGLSGGVNREVNSVEPSELGTLRANSQLGSSRDVANTTFVVEVDDRRMKISVPEYVIAAVSTSHRPIASRRTQPLRGKGMGVLGAGSGSGSGANPADGGLVGSNGEIKAPMQAVVTRVNVAVGQKVSKGDLLVVLESMKMENYVYAPVAGVISEIYVGPADGVDAGEGLLKVDVTSGTTASTTSGTTSAKKKEEK</sequence>
<feature type="domain" description="Lipoyl-binding" evidence="8">
    <location>
        <begin position="560"/>
        <end position="635"/>
    </location>
</feature>
<dbReference type="SUPFAM" id="SSF56059">
    <property type="entry name" value="Glutathione synthetase ATP-binding domain-like"/>
    <property type="match status" value="1"/>
</dbReference>
<dbReference type="RefSeq" id="WP_086106221.1">
    <property type="nucleotide sequence ID" value="NZ_NEKC01000004.1"/>
</dbReference>
<dbReference type="GO" id="GO:0016874">
    <property type="term" value="F:ligase activity"/>
    <property type="evidence" value="ECO:0007669"/>
    <property type="project" value="UniProtKB-KW"/>
</dbReference>
<dbReference type="Pfam" id="PF02786">
    <property type="entry name" value="CPSase_L_D2"/>
    <property type="match status" value="1"/>
</dbReference>
<keyword evidence="4 6" id="KW-0067">ATP-binding</keyword>
<dbReference type="InterPro" id="IPR005481">
    <property type="entry name" value="BC-like_N"/>
</dbReference>
<evidence type="ECO:0000256" key="5">
    <source>
        <dbReference type="ARBA" id="ARBA00023267"/>
    </source>
</evidence>
<evidence type="ECO:0000259" key="9">
    <source>
        <dbReference type="PROSITE" id="PS50975"/>
    </source>
</evidence>
<evidence type="ECO:0000259" key="8">
    <source>
        <dbReference type="PROSITE" id="PS50968"/>
    </source>
</evidence>
<feature type="domain" description="Biotin carboxylation" evidence="10">
    <location>
        <begin position="1"/>
        <end position="442"/>
    </location>
</feature>
<dbReference type="Proteomes" id="UP000243540">
    <property type="component" value="Unassembled WGS sequence"/>
</dbReference>
<dbReference type="AlphaFoldDB" id="A0A1Y2T2V6"/>
<dbReference type="PANTHER" id="PTHR18866:SF128">
    <property type="entry name" value="UREA AMIDOLYASE"/>
    <property type="match status" value="1"/>
</dbReference>
<dbReference type="InterPro" id="IPR005479">
    <property type="entry name" value="CPAse_ATP-bd"/>
</dbReference>
<dbReference type="PROSITE" id="PS00867">
    <property type="entry name" value="CPSASE_2"/>
    <property type="match status" value="1"/>
</dbReference>
<dbReference type="InterPro" id="IPR000089">
    <property type="entry name" value="Biotin_lipoyl"/>
</dbReference>
<evidence type="ECO:0000256" key="6">
    <source>
        <dbReference type="PROSITE-ProRule" id="PRU00409"/>
    </source>
</evidence>
<gene>
    <name evidence="11" type="ORF">B9T39_02325</name>
</gene>
<feature type="compositionally biased region" description="Low complexity" evidence="7">
    <location>
        <begin position="638"/>
        <end position="650"/>
    </location>
</feature>
<dbReference type="InterPro" id="IPR011764">
    <property type="entry name" value="Biotin_carboxylation_dom"/>
</dbReference>
<dbReference type="SUPFAM" id="SSF51246">
    <property type="entry name" value="Rudiment single hybrid motif"/>
    <property type="match status" value="1"/>
</dbReference>
<evidence type="ECO:0000256" key="2">
    <source>
        <dbReference type="ARBA" id="ARBA00022598"/>
    </source>
</evidence>
<dbReference type="InterPro" id="IPR050856">
    <property type="entry name" value="Biotin_carboxylase_complex"/>
</dbReference>
<dbReference type="Pfam" id="PF00364">
    <property type="entry name" value="Biotin_lipoyl"/>
    <property type="match status" value="1"/>
</dbReference>
<evidence type="ECO:0000256" key="3">
    <source>
        <dbReference type="ARBA" id="ARBA00022741"/>
    </source>
</evidence>
<organism evidence="11 12">
    <name type="scientific">Alloscardovia macacae</name>
    <dbReference type="NCBI Taxonomy" id="1160091"/>
    <lineage>
        <taxon>Bacteria</taxon>
        <taxon>Bacillati</taxon>
        <taxon>Actinomycetota</taxon>
        <taxon>Actinomycetes</taxon>
        <taxon>Bifidobacteriales</taxon>
        <taxon>Bifidobacteriaceae</taxon>
        <taxon>Alloscardovia</taxon>
    </lineage>
</organism>
<keyword evidence="3 6" id="KW-0547">Nucleotide-binding</keyword>
<dbReference type="GO" id="GO:0046872">
    <property type="term" value="F:metal ion binding"/>
    <property type="evidence" value="ECO:0007669"/>
    <property type="project" value="InterPro"/>
</dbReference>
<feature type="domain" description="ATP-grasp" evidence="9">
    <location>
        <begin position="119"/>
        <end position="314"/>
    </location>
</feature>
<dbReference type="Gene3D" id="3.30.470.20">
    <property type="entry name" value="ATP-grasp fold, B domain"/>
    <property type="match status" value="1"/>
</dbReference>
<dbReference type="PANTHER" id="PTHR18866">
    <property type="entry name" value="CARBOXYLASE:PYRUVATE/ACETYL-COA/PROPIONYL-COA CARBOXYLASE"/>
    <property type="match status" value="1"/>
</dbReference>
<dbReference type="InterPro" id="IPR005482">
    <property type="entry name" value="Biotin_COase_C"/>
</dbReference>
<dbReference type="EMBL" id="NEKC01000004">
    <property type="protein sequence ID" value="OTA29692.1"/>
    <property type="molecule type" value="Genomic_DNA"/>
</dbReference>
<evidence type="ECO:0000256" key="7">
    <source>
        <dbReference type="SAM" id="MobiDB-lite"/>
    </source>
</evidence>
<dbReference type="Gene3D" id="2.40.50.100">
    <property type="match status" value="1"/>
</dbReference>
<evidence type="ECO:0000313" key="11">
    <source>
        <dbReference type="EMBL" id="OTA29692.1"/>
    </source>
</evidence>
<keyword evidence="5" id="KW-0092">Biotin</keyword>
<evidence type="ECO:0000256" key="1">
    <source>
        <dbReference type="ARBA" id="ARBA00001953"/>
    </source>
</evidence>
<dbReference type="InterPro" id="IPR011761">
    <property type="entry name" value="ATP-grasp"/>
</dbReference>
<dbReference type="InterPro" id="IPR011053">
    <property type="entry name" value="Single_hybrid_motif"/>
</dbReference>
<evidence type="ECO:0000259" key="10">
    <source>
        <dbReference type="PROSITE" id="PS50979"/>
    </source>
</evidence>
<proteinExistence type="predicted"/>
<dbReference type="SUPFAM" id="SSF51230">
    <property type="entry name" value="Single hybrid motif"/>
    <property type="match status" value="1"/>
</dbReference>
<dbReference type="PROSITE" id="PS50975">
    <property type="entry name" value="ATP_GRASP"/>
    <property type="match status" value="1"/>
</dbReference>
<dbReference type="GO" id="GO:0005524">
    <property type="term" value="F:ATP binding"/>
    <property type="evidence" value="ECO:0007669"/>
    <property type="project" value="UniProtKB-UniRule"/>
</dbReference>
<dbReference type="SMART" id="SM00878">
    <property type="entry name" value="Biotin_carb_C"/>
    <property type="match status" value="1"/>
</dbReference>
<dbReference type="PROSITE" id="PS50979">
    <property type="entry name" value="BC"/>
    <property type="match status" value="1"/>
</dbReference>
<dbReference type="SUPFAM" id="SSF52440">
    <property type="entry name" value="PreATP-grasp domain"/>
    <property type="match status" value="1"/>
</dbReference>
<dbReference type="FunFam" id="3.40.50.20:FF:000010">
    <property type="entry name" value="Propionyl-CoA carboxylase subunit alpha"/>
    <property type="match status" value="1"/>
</dbReference>
<comment type="cofactor">
    <cofactor evidence="1">
        <name>biotin</name>
        <dbReference type="ChEBI" id="CHEBI:57586"/>
    </cofactor>
</comment>
<evidence type="ECO:0000313" key="12">
    <source>
        <dbReference type="Proteomes" id="UP000243540"/>
    </source>
</evidence>
<dbReference type="PROSITE" id="PS50968">
    <property type="entry name" value="BIOTINYL_LIPOYL"/>
    <property type="match status" value="1"/>
</dbReference>
<keyword evidence="2 11" id="KW-0436">Ligase</keyword>
<dbReference type="InterPro" id="IPR016185">
    <property type="entry name" value="PreATP-grasp_dom_sf"/>
</dbReference>
<feature type="region of interest" description="Disordered" evidence="7">
    <location>
        <begin position="638"/>
        <end position="657"/>
    </location>
</feature>
<dbReference type="Pfam" id="PF02785">
    <property type="entry name" value="Biotin_carb_C"/>
    <property type="match status" value="1"/>
</dbReference>
<protein>
    <submittedName>
        <fullName evidence="11">Carboxylate--amine ligase</fullName>
    </submittedName>
</protein>